<organism evidence="1 2">
    <name type="scientific">Orenia metallireducens</name>
    <dbReference type="NCBI Taxonomy" id="1413210"/>
    <lineage>
        <taxon>Bacteria</taxon>
        <taxon>Bacillati</taxon>
        <taxon>Bacillota</taxon>
        <taxon>Clostridia</taxon>
        <taxon>Halanaerobiales</taxon>
        <taxon>Halobacteroidaceae</taxon>
        <taxon>Orenia</taxon>
    </lineage>
</organism>
<accession>A0A1C0AB61</accession>
<reference evidence="2" key="1">
    <citation type="submission" date="2016-07" db="EMBL/GenBank/DDBJ databases">
        <authorList>
            <person name="Florea S."/>
            <person name="Webb J.S."/>
            <person name="Jaromczyk J."/>
            <person name="Schardl C.L."/>
        </authorList>
    </citation>
    <scope>NUCLEOTIDE SEQUENCE [LARGE SCALE GENOMIC DNA]</scope>
    <source>
        <strain evidence="2">Z6</strain>
    </source>
</reference>
<dbReference type="RefSeq" id="WP_068715504.1">
    <property type="nucleotide sequence ID" value="NZ_LWDV01000007.1"/>
</dbReference>
<evidence type="ECO:0008006" key="3">
    <source>
        <dbReference type="Google" id="ProtNLM"/>
    </source>
</evidence>
<sequence length="79" mass="9077">MLTKLTKVRQELYKMGYEAIKLLLDMRINYTDNNRTLLIYAVKRDNKGRTALIEAIIAKNSQIVVCLIKANSDTNIKFG</sequence>
<name>A0A1C0AB61_9FIRM</name>
<dbReference type="InterPro" id="IPR036770">
    <property type="entry name" value="Ankyrin_rpt-contain_sf"/>
</dbReference>
<dbReference type="Gene3D" id="1.25.40.20">
    <property type="entry name" value="Ankyrin repeat-containing domain"/>
    <property type="match status" value="1"/>
</dbReference>
<dbReference type="AlphaFoldDB" id="A0A1C0AB61"/>
<gene>
    <name evidence="1" type="ORF">U472_03340</name>
</gene>
<dbReference type="EMBL" id="LWDV01000007">
    <property type="protein sequence ID" value="OCL27600.1"/>
    <property type="molecule type" value="Genomic_DNA"/>
</dbReference>
<reference evidence="1 2" key="2">
    <citation type="submission" date="2016-08" db="EMBL/GenBank/DDBJ databases">
        <title>Orenia metallireducens sp. nov. strain Z6, a Novel Metal-reducing Firmicute from the Deep Subsurface.</title>
        <authorList>
            <person name="Maxim B.I."/>
            <person name="Kenneth K."/>
            <person name="Flynn T.M."/>
            <person name="Oloughlin E.J."/>
            <person name="Locke R.A."/>
            <person name="Weber J.R."/>
            <person name="Egan S.M."/>
            <person name="Mackie R.I."/>
            <person name="Cann I.K."/>
        </authorList>
    </citation>
    <scope>NUCLEOTIDE SEQUENCE [LARGE SCALE GENOMIC DNA]</scope>
    <source>
        <strain evidence="1 2">Z6</strain>
    </source>
</reference>
<evidence type="ECO:0000313" key="2">
    <source>
        <dbReference type="Proteomes" id="UP000093514"/>
    </source>
</evidence>
<proteinExistence type="predicted"/>
<dbReference type="Proteomes" id="UP000093514">
    <property type="component" value="Unassembled WGS sequence"/>
</dbReference>
<comment type="caution">
    <text evidence="1">The sequence shown here is derived from an EMBL/GenBank/DDBJ whole genome shotgun (WGS) entry which is preliminary data.</text>
</comment>
<dbReference type="SUPFAM" id="SSF48403">
    <property type="entry name" value="Ankyrin repeat"/>
    <property type="match status" value="1"/>
</dbReference>
<dbReference type="Pfam" id="PF00023">
    <property type="entry name" value="Ank"/>
    <property type="match status" value="1"/>
</dbReference>
<protein>
    <recommendedName>
        <fullName evidence="3">Ankyrin repeat-containing protein</fullName>
    </recommendedName>
</protein>
<dbReference type="InterPro" id="IPR002110">
    <property type="entry name" value="Ankyrin_rpt"/>
</dbReference>
<keyword evidence="2" id="KW-1185">Reference proteome</keyword>
<evidence type="ECO:0000313" key="1">
    <source>
        <dbReference type="EMBL" id="OCL27600.1"/>
    </source>
</evidence>